<dbReference type="InParanoid" id="E4X450"/>
<dbReference type="SUPFAM" id="SSF47391">
    <property type="entry name" value="Dimerization-anchoring domain of cAMP-dependent PK regulatory subunit"/>
    <property type="match status" value="1"/>
</dbReference>
<gene>
    <name evidence="1" type="ORF">GSOID_T00001165001</name>
</gene>
<proteinExistence type="predicted"/>
<dbReference type="OrthoDB" id="10249338at2759"/>
<dbReference type="PANTHER" id="PTHR15505:SF4">
    <property type="entry name" value="RIIA DOMAIN-CONTAINING PROTEIN 1"/>
    <property type="match status" value="1"/>
</dbReference>
<keyword evidence="2" id="KW-1185">Reference proteome</keyword>
<protein>
    <recommendedName>
        <fullName evidence="3">RIIa domain-containing protein</fullName>
    </recommendedName>
</protein>
<dbReference type="AlphaFoldDB" id="E4X450"/>
<organism evidence="1">
    <name type="scientific">Oikopleura dioica</name>
    <name type="common">Tunicate</name>
    <dbReference type="NCBI Taxonomy" id="34765"/>
    <lineage>
        <taxon>Eukaryota</taxon>
        <taxon>Metazoa</taxon>
        <taxon>Chordata</taxon>
        <taxon>Tunicata</taxon>
        <taxon>Appendicularia</taxon>
        <taxon>Copelata</taxon>
        <taxon>Oikopleuridae</taxon>
        <taxon>Oikopleura</taxon>
    </lineage>
</organism>
<evidence type="ECO:0000313" key="2">
    <source>
        <dbReference type="Proteomes" id="UP000001307"/>
    </source>
</evidence>
<dbReference type="PANTHER" id="PTHR15505">
    <property type="entry name" value="RIIA DOMAIN-CONTAINING PROTEIN 1"/>
    <property type="match status" value="1"/>
</dbReference>
<dbReference type="Proteomes" id="UP000001307">
    <property type="component" value="Unassembled WGS sequence"/>
</dbReference>
<reference evidence="1" key="1">
    <citation type="journal article" date="2010" name="Science">
        <title>Plasticity of animal genome architecture unmasked by rapid evolution of a pelagic tunicate.</title>
        <authorList>
            <person name="Denoeud F."/>
            <person name="Henriet S."/>
            <person name="Mungpakdee S."/>
            <person name="Aury J.M."/>
            <person name="Da Silva C."/>
            <person name="Brinkmann H."/>
            <person name="Mikhaleva J."/>
            <person name="Olsen L.C."/>
            <person name="Jubin C."/>
            <person name="Canestro C."/>
            <person name="Bouquet J.M."/>
            <person name="Danks G."/>
            <person name="Poulain J."/>
            <person name="Campsteijn C."/>
            <person name="Adamski M."/>
            <person name="Cross I."/>
            <person name="Yadetie F."/>
            <person name="Muffato M."/>
            <person name="Louis A."/>
            <person name="Butcher S."/>
            <person name="Tsagkogeorga G."/>
            <person name="Konrad A."/>
            <person name="Singh S."/>
            <person name="Jensen M.F."/>
            <person name="Cong E.H."/>
            <person name="Eikeseth-Otteraa H."/>
            <person name="Noel B."/>
            <person name="Anthouard V."/>
            <person name="Porcel B.M."/>
            <person name="Kachouri-Lafond R."/>
            <person name="Nishino A."/>
            <person name="Ugolini M."/>
            <person name="Chourrout P."/>
            <person name="Nishida H."/>
            <person name="Aasland R."/>
            <person name="Huzurbazar S."/>
            <person name="Westhof E."/>
            <person name="Delsuc F."/>
            <person name="Lehrach H."/>
            <person name="Reinhardt R."/>
            <person name="Weissenbach J."/>
            <person name="Roy S.W."/>
            <person name="Artiguenave F."/>
            <person name="Postlethwait J.H."/>
            <person name="Manak J.R."/>
            <person name="Thompson E.M."/>
            <person name="Jaillon O."/>
            <person name="Du Pasquier L."/>
            <person name="Boudinot P."/>
            <person name="Liberles D.A."/>
            <person name="Volff J.N."/>
            <person name="Philippe H."/>
            <person name="Lenhard B."/>
            <person name="Roest Crollius H."/>
            <person name="Wincker P."/>
            <person name="Chourrout D."/>
        </authorList>
    </citation>
    <scope>NUCLEOTIDE SEQUENCE [LARGE SCALE GENOMIC DNA]</scope>
</reference>
<dbReference type="EMBL" id="FN653024">
    <property type="protein sequence ID" value="CBY23839.1"/>
    <property type="molecule type" value="Genomic_DNA"/>
</dbReference>
<accession>E4X450</accession>
<evidence type="ECO:0008006" key="3">
    <source>
        <dbReference type="Google" id="ProtNLM"/>
    </source>
</evidence>
<dbReference type="InterPro" id="IPR059162">
    <property type="entry name" value="RIIAD1"/>
</dbReference>
<evidence type="ECO:0000313" key="1">
    <source>
        <dbReference type="EMBL" id="CBY23839.1"/>
    </source>
</evidence>
<sequence>MLTKGALEPSDGLALNEEQRKKLRQLKIDTQKRDEAYIRAHPELDTMCSEFLRDIAHKRPTDTTAFAAAWFTNENLETHITKKMQEKKAERDFEFVKDVPNMKL</sequence>
<dbReference type="CDD" id="cd22971">
    <property type="entry name" value="DD_RIIAD1"/>
    <property type="match status" value="1"/>
</dbReference>
<name>E4X450_OIKDI</name>